<dbReference type="PROSITE" id="PS51379">
    <property type="entry name" value="4FE4S_FER_2"/>
    <property type="match status" value="4"/>
</dbReference>
<keyword evidence="1" id="KW-0813">Transport</keyword>
<dbReference type="Pfam" id="PF12838">
    <property type="entry name" value="Fer4_7"/>
    <property type="match status" value="2"/>
</dbReference>
<feature type="domain" description="4Fe-4S ferredoxin-type" evidence="9">
    <location>
        <begin position="195"/>
        <end position="224"/>
    </location>
</feature>
<dbReference type="OrthoDB" id="9808559at2"/>
<keyword evidence="2" id="KW-0004">4Fe-4S</keyword>
<dbReference type="CDD" id="cd16373">
    <property type="entry name" value="DMSOR_beta_like"/>
    <property type="match status" value="1"/>
</dbReference>
<keyword evidence="7" id="KW-0411">Iron-sulfur</keyword>
<reference evidence="10 11" key="1">
    <citation type="journal article" date="2014" name="Genome Announc.">
        <title>Draft genome sequences of eight enterohepatic helicobacter species isolated from both laboratory and wild rodents.</title>
        <authorList>
            <person name="Sheh A."/>
            <person name="Shen Z."/>
            <person name="Fox J.G."/>
        </authorList>
    </citation>
    <scope>NUCLEOTIDE SEQUENCE [LARGE SCALE GENOMIC DNA]</scope>
    <source>
        <strain evidence="10 11">MIT 09-6949</strain>
    </source>
</reference>
<keyword evidence="6" id="KW-0408">Iron</keyword>
<evidence type="ECO:0000256" key="1">
    <source>
        <dbReference type="ARBA" id="ARBA00022448"/>
    </source>
</evidence>
<dbReference type="InterPro" id="IPR017896">
    <property type="entry name" value="4Fe4S_Fe-S-bd"/>
</dbReference>
<accession>A0A4U8TC62</accession>
<dbReference type="InterPro" id="IPR050294">
    <property type="entry name" value="RnfB_subfamily"/>
</dbReference>
<evidence type="ECO:0000313" key="10">
    <source>
        <dbReference type="EMBL" id="TLD97519.1"/>
    </source>
</evidence>
<feature type="region of interest" description="Disordered" evidence="8">
    <location>
        <begin position="254"/>
        <end position="278"/>
    </location>
</feature>
<keyword evidence="3" id="KW-0479">Metal-binding</keyword>
<evidence type="ECO:0000256" key="3">
    <source>
        <dbReference type="ARBA" id="ARBA00022723"/>
    </source>
</evidence>
<dbReference type="AlphaFoldDB" id="A0A4U8TC62"/>
<dbReference type="PANTHER" id="PTHR42859">
    <property type="entry name" value="OXIDOREDUCTASE"/>
    <property type="match status" value="1"/>
</dbReference>
<dbReference type="NCBIfam" id="NF007012">
    <property type="entry name" value="PRK09476.1"/>
    <property type="match status" value="1"/>
</dbReference>
<dbReference type="PANTHER" id="PTHR42859:SF10">
    <property type="entry name" value="DIMETHYLSULFOXIDE REDUCTASE CHAIN B"/>
    <property type="match status" value="1"/>
</dbReference>
<dbReference type="InterPro" id="IPR017900">
    <property type="entry name" value="4Fe4S_Fe_S_CS"/>
</dbReference>
<feature type="domain" description="4Fe-4S ferredoxin-type" evidence="9">
    <location>
        <begin position="53"/>
        <end position="85"/>
    </location>
</feature>
<proteinExistence type="predicted"/>
<dbReference type="SUPFAM" id="SSF54862">
    <property type="entry name" value="4Fe-4S ferredoxins"/>
    <property type="match status" value="1"/>
</dbReference>
<dbReference type="EMBL" id="JRPR02000001">
    <property type="protein sequence ID" value="TLD97519.1"/>
    <property type="molecule type" value="Genomic_DNA"/>
</dbReference>
<dbReference type="PROSITE" id="PS00198">
    <property type="entry name" value="4FE4S_FER_1"/>
    <property type="match status" value="1"/>
</dbReference>
<name>A0A4U8TC62_9HELI</name>
<organism evidence="10 11">
    <name type="scientific">Helicobacter jaachi</name>
    <dbReference type="NCBI Taxonomy" id="1677920"/>
    <lineage>
        <taxon>Bacteria</taxon>
        <taxon>Pseudomonadati</taxon>
        <taxon>Campylobacterota</taxon>
        <taxon>Epsilonproteobacteria</taxon>
        <taxon>Campylobacterales</taxon>
        <taxon>Helicobacteraceae</taxon>
        <taxon>Helicobacter</taxon>
    </lineage>
</organism>
<keyword evidence="5" id="KW-0249">Electron transport</keyword>
<comment type="caution">
    <text evidence="10">The sequence shown here is derived from an EMBL/GenBank/DDBJ whole genome shotgun (WGS) entry which is preliminary data.</text>
</comment>
<dbReference type="Proteomes" id="UP000029733">
    <property type="component" value="Unassembled WGS sequence"/>
</dbReference>
<evidence type="ECO:0000313" key="11">
    <source>
        <dbReference type="Proteomes" id="UP000029733"/>
    </source>
</evidence>
<sequence length="278" mass="30385">MSHKIPTLFNPQRREALVKIGQNAGFALFGALIWGAYINVAKAGNANILRPPGASKNDAEFIASCIKCGLCVEACPFYTLKLATPNDDTVIGTPFFEARKVPCYMCRDIPCAAACPTNALDLKRLYQPKKHEEGVNYTQADINNATMGVAVVDSKHCIAYAGIQCDACYRACPLLDKAIKLEYKRNERTGKHGFLLPVVDSDYCTGCGMCEKACVTELPTIIVLPRSVALGKMGTNYIKGWDKSDESRLFEVKDSQQKPQNTPASGGLDYLNNSLEDL</sequence>
<dbReference type="Gene3D" id="3.30.70.20">
    <property type="match status" value="2"/>
</dbReference>
<keyword evidence="11" id="KW-1185">Reference proteome</keyword>
<feature type="domain" description="4Fe-4S ferredoxin-type" evidence="9">
    <location>
        <begin position="148"/>
        <end position="184"/>
    </location>
</feature>
<evidence type="ECO:0000256" key="5">
    <source>
        <dbReference type="ARBA" id="ARBA00022982"/>
    </source>
</evidence>
<dbReference type="GO" id="GO:0046872">
    <property type="term" value="F:metal ion binding"/>
    <property type="evidence" value="ECO:0007669"/>
    <property type="project" value="UniProtKB-KW"/>
</dbReference>
<evidence type="ECO:0000256" key="4">
    <source>
        <dbReference type="ARBA" id="ARBA00022737"/>
    </source>
</evidence>
<dbReference type="InterPro" id="IPR004494">
    <property type="entry name" value="MauM_NapG"/>
</dbReference>
<dbReference type="RefSeq" id="WP_034356351.1">
    <property type="nucleotide sequence ID" value="NZ_JRPR02000001.1"/>
</dbReference>
<gene>
    <name evidence="10" type="primary">napG</name>
    <name evidence="10" type="ORF">LS71_001880</name>
</gene>
<evidence type="ECO:0000256" key="2">
    <source>
        <dbReference type="ARBA" id="ARBA00022485"/>
    </source>
</evidence>
<keyword evidence="4" id="KW-0677">Repeat</keyword>
<dbReference type="NCBIfam" id="TIGR00397">
    <property type="entry name" value="mauM_napG"/>
    <property type="match status" value="1"/>
</dbReference>
<evidence type="ECO:0000256" key="8">
    <source>
        <dbReference type="SAM" id="MobiDB-lite"/>
    </source>
</evidence>
<evidence type="ECO:0000259" key="9">
    <source>
        <dbReference type="PROSITE" id="PS51379"/>
    </source>
</evidence>
<evidence type="ECO:0000256" key="7">
    <source>
        <dbReference type="ARBA" id="ARBA00023014"/>
    </source>
</evidence>
<feature type="domain" description="4Fe-4S ferredoxin-type" evidence="9">
    <location>
        <begin position="92"/>
        <end position="125"/>
    </location>
</feature>
<dbReference type="STRING" id="1677920.LS71_08135"/>
<protein>
    <submittedName>
        <fullName evidence="10">Ferredoxin-type protein NapG</fullName>
    </submittedName>
</protein>
<evidence type="ECO:0000256" key="6">
    <source>
        <dbReference type="ARBA" id="ARBA00023004"/>
    </source>
</evidence>
<dbReference type="GO" id="GO:0051539">
    <property type="term" value="F:4 iron, 4 sulfur cluster binding"/>
    <property type="evidence" value="ECO:0007669"/>
    <property type="project" value="UniProtKB-KW"/>
</dbReference>